<evidence type="ECO:0000256" key="1">
    <source>
        <dbReference type="ARBA" id="ARBA00004141"/>
    </source>
</evidence>
<dbReference type="GO" id="GO:0047184">
    <property type="term" value="F:1-acylglycerophosphocholine O-acyltransferase activity"/>
    <property type="evidence" value="ECO:0007669"/>
    <property type="project" value="TreeGrafter"/>
</dbReference>
<keyword evidence="2" id="KW-0808">Transferase</keyword>
<dbReference type="PANTHER" id="PTHR13906:SF4">
    <property type="entry name" value="LYSOPHOSPHOLIPID ACYLTRANSFERASE 6"/>
    <property type="match status" value="1"/>
</dbReference>
<feature type="transmembrane region" description="Helical" evidence="7">
    <location>
        <begin position="96"/>
        <end position="114"/>
    </location>
</feature>
<keyword evidence="5 7" id="KW-0472">Membrane</keyword>
<dbReference type="InterPro" id="IPR004299">
    <property type="entry name" value="MBOAT_fam"/>
</dbReference>
<dbReference type="GO" id="GO:0030258">
    <property type="term" value="P:lipid modification"/>
    <property type="evidence" value="ECO:0007669"/>
    <property type="project" value="TreeGrafter"/>
</dbReference>
<dbReference type="Proteomes" id="UP000697127">
    <property type="component" value="Unassembled WGS sequence"/>
</dbReference>
<sequence>MVESLNPFRYLIDYLCGASGLDVASVKTLVCLFLSFPISAIFKRLPDNNYKLKNIYIITASAIYIFFILQIFTGFFVILFNALFTYYLTKYYKSRFMPWVNLIVLMSVLCFNHIHAQLHIRELNPGEIDFTGAQMVMDGQLFHKDKSKFEEYLNVYQKSRAILHHPSLSSYLGYVFFYASLITGPSFDYADYEKFILTDLFDDVPDSKKPGKKRKRKIPKSGRVALRKVLQGFIWVGLFIYLTPKITVEYSLSNSFKNKSFIYKLIFLWILGLVERLKYYAVWLISEGSCIVVGLGYNGYDSEKDILYWNRVQNIDPISFELGQNVHDCLEAWNMNTNKWLKNFIYLRTCTRDRKTGKLKVGIIPTIITFATSAFWHGTLPGYYLTFILGAFMQTVGKIARRNFRPIFATKDNSNISSYKIYYDIASWIITQLTFGYAVQPFVILKFKESIDLWKSCYFWVHVGCLITILTFNGPFGKQASKFFKKYHLKNKEIEKIEKEPVPVSIQLAYLKDQFDSTTDLLDVLRTASVDKQIDIELPEFDNQEELKNTTVFEFDNLENDFKKLTKEFSEWKAESLQGKEPKQITDEEILRMKLALNNVQADIKAFVDALTAAKK</sequence>
<organism evidence="8 9">
    <name type="scientific">Pichia californica</name>
    <dbReference type="NCBI Taxonomy" id="460514"/>
    <lineage>
        <taxon>Eukaryota</taxon>
        <taxon>Fungi</taxon>
        <taxon>Dikarya</taxon>
        <taxon>Ascomycota</taxon>
        <taxon>Saccharomycotina</taxon>
        <taxon>Pichiomycetes</taxon>
        <taxon>Pichiales</taxon>
        <taxon>Pichiaceae</taxon>
        <taxon>Pichia</taxon>
    </lineage>
</organism>
<feature type="transmembrane region" description="Helical" evidence="7">
    <location>
        <begin position="224"/>
        <end position="241"/>
    </location>
</feature>
<evidence type="ECO:0000256" key="5">
    <source>
        <dbReference type="ARBA" id="ARBA00023136"/>
    </source>
</evidence>
<keyword evidence="4 7" id="KW-1133">Transmembrane helix</keyword>
<feature type="transmembrane region" description="Helical" evidence="7">
    <location>
        <begin position="382"/>
        <end position="400"/>
    </location>
</feature>
<keyword evidence="6 8" id="KW-0012">Acyltransferase</keyword>
<evidence type="ECO:0000313" key="9">
    <source>
        <dbReference type="Proteomes" id="UP000697127"/>
    </source>
</evidence>
<evidence type="ECO:0000256" key="6">
    <source>
        <dbReference type="ARBA" id="ARBA00023315"/>
    </source>
</evidence>
<dbReference type="Pfam" id="PF03062">
    <property type="entry name" value="MBOAT"/>
    <property type="match status" value="1"/>
</dbReference>
<dbReference type="PANTHER" id="PTHR13906">
    <property type="entry name" value="PORCUPINE"/>
    <property type="match status" value="1"/>
</dbReference>
<feature type="transmembrane region" description="Helical" evidence="7">
    <location>
        <begin position="421"/>
        <end position="439"/>
    </location>
</feature>
<dbReference type="EMBL" id="PUHW01000032">
    <property type="protein sequence ID" value="KAG0690431.1"/>
    <property type="molecule type" value="Genomic_DNA"/>
</dbReference>
<comment type="subcellular location">
    <subcellularLocation>
        <location evidence="1">Membrane</location>
        <topology evidence="1">Multi-pass membrane protein</topology>
    </subcellularLocation>
</comment>
<name>A0A9P6WNY5_9ASCO</name>
<dbReference type="GO" id="GO:0005783">
    <property type="term" value="C:endoplasmic reticulum"/>
    <property type="evidence" value="ECO:0007669"/>
    <property type="project" value="TreeGrafter"/>
</dbReference>
<keyword evidence="3 7" id="KW-0812">Transmembrane</keyword>
<evidence type="ECO:0000313" key="8">
    <source>
        <dbReference type="EMBL" id="KAG0690431.1"/>
    </source>
</evidence>
<protein>
    <submittedName>
        <fullName evidence="8">Lysophospholipid acyltransferase</fullName>
    </submittedName>
</protein>
<comment type="caution">
    <text evidence="8">The sequence shown here is derived from an EMBL/GenBank/DDBJ whole genome shotgun (WGS) entry which is preliminary data.</text>
</comment>
<evidence type="ECO:0000256" key="7">
    <source>
        <dbReference type="SAM" id="Phobius"/>
    </source>
</evidence>
<dbReference type="AlphaFoldDB" id="A0A9P6WNY5"/>
<dbReference type="GO" id="GO:0016020">
    <property type="term" value="C:membrane"/>
    <property type="evidence" value="ECO:0007669"/>
    <property type="project" value="UniProtKB-SubCell"/>
</dbReference>
<feature type="transmembrane region" description="Helical" evidence="7">
    <location>
        <begin position="359"/>
        <end position="376"/>
    </location>
</feature>
<feature type="transmembrane region" description="Helical" evidence="7">
    <location>
        <begin position="459"/>
        <end position="476"/>
    </location>
</feature>
<reference evidence="8" key="1">
    <citation type="submission" date="2020-11" db="EMBL/GenBank/DDBJ databases">
        <title>Kefir isolates.</title>
        <authorList>
            <person name="Marcisauskas S."/>
            <person name="Kim Y."/>
            <person name="Blasche S."/>
        </authorList>
    </citation>
    <scope>NUCLEOTIDE SEQUENCE</scope>
    <source>
        <strain evidence="8">Olga-1</strain>
    </source>
</reference>
<dbReference type="GO" id="GO:0003841">
    <property type="term" value="F:1-acylglycerol-3-phosphate O-acyltransferase activity"/>
    <property type="evidence" value="ECO:0007669"/>
    <property type="project" value="TreeGrafter"/>
</dbReference>
<feature type="transmembrane region" description="Helical" evidence="7">
    <location>
        <begin position="54"/>
        <end position="84"/>
    </location>
</feature>
<accession>A0A9P6WNY5</accession>
<proteinExistence type="predicted"/>
<evidence type="ECO:0000256" key="2">
    <source>
        <dbReference type="ARBA" id="ARBA00022679"/>
    </source>
</evidence>
<gene>
    <name evidence="8" type="primary">ALE1</name>
    <name evidence="8" type="ORF">C6P40_002924</name>
</gene>
<dbReference type="GO" id="GO:0046474">
    <property type="term" value="P:glycerophospholipid biosynthetic process"/>
    <property type="evidence" value="ECO:0007669"/>
    <property type="project" value="TreeGrafter"/>
</dbReference>
<keyword evidence="9" id="KW-1185">Reference proteome</keyword>
<feature type="transmembrane region" description="Helical" evidence="7">
    <location>
        <begin position="20"/>
        <end position="42"/>
    </location>
</feature>
<evidence type="ECO:0000256" key="4">
    <source>
        <dbReference type="ARBA" id="ARBA00022989"/>
    </source>
</evidence>
<evidence type="ECO:0000256" key="3">
    <source>
        <dbReference type="ARBA" id="ARBA00022692"/>
    </source>
</evidence>
<dbReference type="InterPro" id="IPR049941">
    <property type="entry name" value="LPLAT_7/PORCN-like"/>
</dbReference>